<dbReference type="SUPFAM" id="SSF49265">
    <property type="entry name" value="Fibronectin type III"/>
    <property type="match status" value="1"/>
</dbReference>
<feature type="signal peptide" evidence="6">
    <location>
        <begin position="1"/>
        <end position="20"/>
    </location>
</feature>
<accession>A0A8J9Z7D2</accession>
<feature type="region of interest" description="Disordered" evidence="5">
    <location>
        <begin position="1146"/>
        <end position="1174"/>
    </location>
</feature>
<dbReference type="GO" id="GO:0003676">
    <property type="term" value="F:nucleic acid binding"/>
    <property type="evidence" value="ECO:0007669"/>
    <property type="project" value="InterPro"/>
</dbReference>
<feature type="region of interest" description="Disordered" evidence="5">
    <location>
        <begin position="5355"/>
        <end position="5376"/>
    </location>
</feature>
<dbReference type="Pfam" id="PF18701">
    <property type="entry name" value="DUF5641"/>
    <property type="match status" value="1"/>
</dbReference>
<feature type="compositionally biased region" description="Basic and acidic residues" evidence="5">
    <location>
        <begin position="2361"/>
        <end position="2373"/>
    </location>
</feature>
<dbReference type="PROSITE" id="PS50041">
    <property type="entry name" value="C_TYPE_LECTIN_2"/>
    <property type="match status" value="1"/>
</dbReference>
<evidence type="ECO:0000313" key="11">
    <source>
        <dbReference type="EMBL" id="CAH1249030.1"/>
    </source>
</evidence>
<evidence type="ECO:0000256" key="4">
    <source>
        <dbReference type="SAM" id="Coils"/>
    </source>
</evidence>
<evidence type="ECO:0000256" key="5">
    <source>
        <dbReference type="SAM" id="MobiDB-lite"/>
    </source>
</evidence>
<dbReference type="EMBL" id="OV696702">
    <property type="protein sequence ID" value="CAH1249030.1"/>
    <property type="molecule type" value="Genomic_DNA"/>
</dbReference>
<dbReference type="PANTHER" id="PTHR47331:SF1">
    <property type="entry name" value="GAG-LIKE PROTEIN"/>
    <property type="match status" value="1"/>
</dbReference>
<dbReference type="InterPro" id="IPR012337">
    <property type="entry name" value="RNaseH-like_sf"/>
</dbReference>
<dbReference type="Gene3D" id="2.70.70.10">
    <property type="entry name" value="Glucose Permease (Domain IIA)"/>
    <property type="match status" value="1"/>
</dbReference>
<dbReference type="Pfam" id="PF00084">
    <property type="entry name" value="Sushi"/>
    <property type="match status" value="2"/>
</dbReference>
<keyword evidence="3" id="KW-0768">Sushi</keyword>
<dbReference type="Pfam" id="PF05380">
    <property type="entry name" value="Peptidase_A17"/>
    <property type="match status" value="1"/>
</dbReference>
<feature type="region of interest" description="Disordered" evidence="5">
    <location>
        <begin position="2612"/>
        <end position="2639"/>
    </location>
</feature>
<feature type="coiled-coil region" evidence="4">
    <location>
        <begin position="2284"/>
        <end position="2338"/>
    </location>
</feature>
<feature type="region of interest" description="Disordered" evidence="5">
    <location>
        <begin position="2354"/>
        <end position="2400"/>
    </location>
</feature>
<dbReference type="SMART" id="SM00032">
    <property type="entry name" value="CCP"/>
    <property type="match status" value="2"/>
</dbReference>
<dbReference type="InterPro" id="IPR000742">
    <property type="entry name" value="EGF"/>
</dbReference>
<dbReference type="InterPro" id="IPR001584">
    <property type="entry name" value="Integrase_cat-core"/>
</dbReference>
<dbReference type="PROSITE" id="PS00022">
    <property type="entry name" value="EGF_1"/>
    <property type="match status" value="1"/>
</dbReference>
<dbReference type="PROSITE" id="PS50994">
    <property type="entry name" value="INTEGRASE"/>
    <property type="match status" value="1"/>
</dbReference>
<dbReference type="InterPro" id="IPR003609">
    <property type="entry name" value="Pan_app"/>
</dbReference>
<dbReference type="InterPro" id="IPR001878">
    <property type="entry name" value="Znf_CCHC"/>
</dbReference>
<evidence type="ECO:0000256" key="6">
    <source>
        <dbReference type="SAM" id="SignalP"/>
    </source>
</evidence>
<protein>
    <submittedName>
        <fullName evidence="11">CSMD1 protein</fullName>
    </submittedName>
</protein>
<dbReference type="InterPro" id="IPR011030">
    <property type="entry name" value="Lipovitellin_superhlx_dom"/>
</dbReference>
<feature type="domain" description="Sushi" evidence="9">
    <location>
        <begin position="6508"/>
        <end position="6566"/>
    </location>
</feature>
<dbReference type="SMART" id="SM00060">
    <property type="entry name" value="FN3"/>
    <property type="match status" value="5"/>
</dbReference>
<dbReference type="SUPFAM" id="SSF48431">
    <property type="entry name" value="Lipovitellin-phosvitin complex, superhelical domain"/>
    <property type="match status" value="1"/>
</dbReference>
<dbReference type="InterPro" id="IPR036116">
    <property type="entry name" value="FN3_sf"/>
</dbReference>
<feature type="domain" description="Sushi" evidence="9">
    <location>
        <begin position="6449"/>
        <end position="6507"/>
    </location>
</feature>
<dbReference type="Gene3D" id="1.10.340.70">
    <property type="match status" value="1"/>
</dbReference>
<dbReference type="Gene3D" id="2.30.230.10">
    <property type="entry name" value="Lipovitellin, beta-sheet shell regions, chain A"/>
    <property type="match status" value="1"/>
</dbReference>
<evidence type="ECO:0000259" key="9">
    <source>
        <dbReference type="PROSITE" id="PS50923"/>
    </source>
</evidence>
<dbReference type="CDD" id="cd01644">
    <property type="entry name" value="RT_pepA17"/>
    <property type="match status" value="1"/>
</dbReference>
<dbReference type="InterPro" id="IPR015816">
    <property type="entry name" value="Vitellinogen_b-sht_N"/>
</dbReference>
<comment type="caution">
    <text evidence="3">Lacks conserved residue(s) required for the propagation of feature annotation.</text>
</comment>
<proteinExistence type="predicted"/>
<dbReference type="SUPFAM" id="SSF56436">
    <property type="entry name" value="C-type lectin-like"/>
    <property type="match status" value="1"/>
</dbReference>
<feature type="domain" description="C-type lectin" evidence="7">
    <location>
        <begin position="6581"/>
        <end position="6703"/>
    </location>
</feature>
<dbReference type="Gene3D" id="2.10.70.10">
    <property type="entry name" value="Complement Module, domain 1"/>
    <property type="match status" value="2"/>
</dbReference>
<dbReference type="Pfam" id="PF03564">
    <property type="entry name" value="DUF1759"/>
    <property type="match status" value="1"/>
</dbReference>
<dbReference type="Gene3D" id="3.10.100.10">
    <property type="entry name" value="Mannose-Binding Protein A, subunit A"/>
    <property type="match status" value="1"/>
</dbReference>
<dbReference type="SMART" id="SM00343">
    <property type="entry name" value="ZnF_C2HC"/>
    <property type="match status" value="2"/>
</dbReference>
<dbReference type="PROSITE" id="PS51257">
    <property type="entry name" value="PROKAR_LIPOPROTEIN"/>
    <property type="match status" value="1"/>
</dbReference>
<evidence type="ECO:0000259" key="8">
    <source>
        <dbReference type="PROSITE" id="PS50853"/>
    </source>
</evidence>
<dbReference type="InterPro" id="IPR008042">
    <property type="entry name" value="Retrotrans_Pao"/>
</dbReference>
<dbReference type="PROSITE" id="PS50853">
    <property type="entry name" value="FN3"/>
    <property type="match status" value="1"/>
</dbReference>
<dbReference type="InterPro" id="IPR036397">
    <property type="entry name" value="RNaseH_sf"/>
</dbReference>
<dbReference type="PROSITE" id="PS50923">
    <property type="entry name" value="SUSHI"/>
    <property type="match status" value="2"/>
</dbReference>
<dbReference type="InterPro" id="IPR011055">
    <property type="entry name" value="Dup_hybrid_motif"/>
</dbReference>
<dbReference type="CDD" id="cd00054">
    <property type="entry name" value="EGF_CA"/>
    <property type="match status" value="1"/>
</dbReference>
<keyword evidence="1 6" id="KW-0732">Signal</keyword>
<dbReference type="SUPFAM" id="SSF56672">
    <property type="entry name" value="DNA/RNA polymerases"/>
    <property type="match status" value="1"/>
</dbReference>
<keyword evidence="4" id="KW-0175">Coiled coil</keyword>
<reference evidence="11" key="1">
    <citation type="submission" date="2022-01" db="EMBL/GenBank/DDBJ databases">
        <authorList>
            <person name="Braso-Vives M."/>
        </authorList>
    </citation>
    <scope>NUCLEOTIDE SEQUENCE</scope>
</reference>
<dbReference type="GO" id="GO:0005319">
    <property type="term" value="F:lipid transporter activity"/>
    <property type="evidence" value="ECO:0007669"/>
    <property type="project" value="InterPro"/>
</dbReference>
<name>A0A8J9Z7D2_BRALA</name>
<dbReference type="SUPFAM" id="SSF57535">
    <property type="entry name" value="Complement control module/SCR domain"/>
    <property type="match status" value="2"/>
</dbReference>
<feature type="domain" description="Integrase catalytic" evidence="10">
    <location>
        <begin position="3731"/>
        <end position="3918"/>
    </location>
</feature>
<evidence type="ECO:0000259" key="7">
    <source>
        <dbReference type="PROSITE" id="PS50041"/>
    </source>
</evidence>
<evidence type="ECO:0000256" key="3">
    <source>
        <dbReference type="PROSITE-ProRule" id="PRU00302"/>
    </source>
</evidence>
<evidence type="ECO:0000259" key="10">
    <source>
        <dbReference type="PROSITE" id="PS50994"/>
    </source>
</evidence>
<dbReference type="Proteomes" id="UP000838412">
    <property type="component" value="Chromosome 17"/>
</dbReference>
<dbReference type="SUPFAM" id="SSF53098">
    <property type="entry name" value="Ribonuclease H-like"/>
    <property type="match status" value="1"/>
</dbReference>
<dbReference type="InterPro" id="IPR016186">
    <property type="entry name" value="C-type_lectin-like/link_sf"/>
</dbReference>
<dbReference type="GO" id="GO:0015074">
    <property type="term" value="P:DNA integration"/>
    <property type="evidence" value="ECO:0007669"/>
    <property type="project" value="InterPro"/>
</dbReference>
<dbReference type="InterPro" id="IPR000436">
    <property type="entry name" value="Sushi_SCR_CCP_dom"/>
</dbReference>
<dbReference type="InterPro" id="IPR016187">
    <property type="entry name" value="CTDL_fold"/>
</dbReference>
<dbReference type="OrthoDB" id="8046937at2759"/>
<dbReference type="CDD" id="cd00037">
    <property type="entry name" value="CLECT"/>
    <property type="match status" value="1"/>
</dbReference>
<dbReference type="PROSITE" id="PS01186">
    <property type="entry name" value="EGF_2"/>
    <property type="match status" value="1"/>
</dbReference>
<feature type="disulfide bond" evidence="3">
    <location>
        <begin position="6537"/>
        <end position="6564"/>
    </location>
</feature>
<sequence length="6715" mass="746632">MEVSFRVLTSVLLLAVGCSALVDFKPGYQYQYKYSASTTLKHVGTISTSAKININVIGGDKWNRLCQFEVKNFRHTIDNNPGGQKQNHEDLSKWFSFNVSNSGEILGVQYPEDEKLSAVTQKKALLGTFSARLHASYQDLNHGGKRQWRYLVNETGHEGTREAEYEAQNTGEMLLFKRKKFGHAVPNSESTNEKEIWYHKEKQVPTKIILDEKFTAPRKAMPGFQLPPAIPVGFGESHFYESDDSFDLPEMHSFSSGQMELTGVIPIPREDARFKVPDNLVKDSLYITAYPKIKFSLQAVAKEITGNLTCMREVRPAYARERTKCFQELVSIISHLEEEDLSKVADEYIQFHTREANSTEDMESIIDAFGAAALDVTQKILTQRILLKKPPDARLLKRLFSHFVNLDNPPPMVNDEDAREISTMATLLLGSLAGGLKSTNPERAESLVARMETELQLHDPQKHRTIRSAETATYENHHEQRKSTLLLSLGNAGLDRSYDHILSYINTTDSPQLLKRSGATAISNYHHEDAASMLLSIALDNNHEKHVRYDALLEYRRHPKAVPISDIQFHLVRGLTNITGLNKRDHSRLKRGIFDGFKFKLQLPGIEWKKQIGSDKIGANFGLTIQNIMDLEIAPQQGHFKINVLDEAYAVANLGILGIHQDLARIRFCFRGHIKYDLNILQEFNFEDIFNIVKLLDSVVDNIVGSIKETIENFRQLFDSTSELSLPNIIQRFADAFDDIPSKIGDLRAIGQNAVQTMGEMVNPPDFIADVSNVIHRVTALVTDIKTDVTEFYDSIADAITITLPWAIDQIKEAVNMVVNTLKNFFDSPLSALGDVQKAILKIQLAISTVLDAKRRIEDACLFTKGQRPYWFDIKGVITEIWEDILTAKDSVLDAFGWLNGQHSGDEMFKEFTGVDAIVIRKQILEEVLESLDIFAGPLQVIQELAAPFVATYESVVETINAVKTGYTTVKQAYTASRTLISKIFGPKVHKDFPKKQLESDNCGNGFYPSTARGRYKHQGVDLEASVNAEIVVPFTGDLNVTAANEISIVADDLDDIEIILNQIKLNSGKDGMKVFKGEPLGRATSSGCTPNSIHLAMRKVGTIRYIDPTRYLEKRKMPRPEWIQECDDYLVKLLFKVYAKGQLTKGPKDNDTTPQRGKKPDVSGLQPLPSGKRKKREIPFITALQEKADDFTDHLGLPPISEIGPVLAGFNIKDIKISQILDLLETVGQTELKEKLENALNTLEDLLSTQKCVATETMDDDTLKLGLKARGKPLNGSRTSLINRFKDPDEGKSCKHLHKQLPGGIACRFTDNCLGVTCCVELKLVVIRRTLEASLTLDPCSLELTLTVGHFKRSFIVTDHLAEEYSGSVVDNLNVMDVVTFTVTYSIKRDGNNVTVDLSAAMCAKDKCQKFAKVFDGLTLTLPQCSDLNELKEKTLQEIKELLDIKNPGSFDIQELMKNLREAYLEIGTATPQIGAMVSGALNINLFLLKAGLKLTGYLLTTKLPTKAESGNGVGKRASAASQCSVNQIANRDYTEPAFQLAIAVEDDLSKVEVSYCIATFAGGSDLARDEVLGGPSSVVEQVLPTRVPLYFTVKAANSAGGTATVTCSLDFYDLSPPAGRVIPDFFTTSHPNVLKASGMAVDETPLTERKEAIGFGRGVYGDQAFPWSDISSGLLRSPTKSVESSLLQFTSPRLGKLRSTPHQVKEGHGTPGTCASACLALPPLKCISFNYDYGTSGRCELLEEVEGHGVQIHVAGLFHYFERLGIGHAVTFNHRDLQLQHGQLYYFNYYLKNQLGYTNIVTSQPVKVDFTPVEPGPLKNVQYDETVKEPCHELLPDKWENRCVDEASIPNHRYIIDGEGSSTVFNGHTPFVDLLYTRANQYVSANWDGFHDLETGIFGYTWSVGTTRCEDNIHPHRDPHAHLFDESEWTHTGLAHPLDLEDGLYYVTVRAINKVEYGGPLATTVCHSTPYAIDNTEPFIHEVFDMLYDEKTYIISASYNVSDPLSHIKEMHIGLGRSTRDTYILDWFLHRDTDSVEFVHQIPDGLPTWLRIRAVNNVDLRTASHGPYPILVDTTHPLAGDLYDGKSHGRQVNFTSSQSEICANWENFRDPDTGIADYLWGVGTSPGDDDVVDFRRLSHTVHLQCDSTVNLTHNTRYYSTLVAYNRGHKRLNVSANSEGVLVDLTPPAAGWLNDGDTAGEDISYSSSPATVSGNWGGFTDPESGIQQYSVAVHKKEKDQELDQFRDEVQEWIKTQREAQDVKPSDSISQAGSGISSVASSARLSAKLRRAELTAKAAALEERAKLQEREFKIKKEEMELARQREMLEVKMELAQEDAKLQALDEFEGIESPAVQRTRNVKPEIVEPRRTPNDSRNLNPEARDFHPTLHDRNGQKSPTPEEFLQGLVSQQAEVTKLMIDHNNQASLPTRTIRAFDGNPLQYTRFTRAFKHAIESKTTDAEERLGYLEQYTTGEARRLVSSCTLMAPEEGYTRAKEYLRSRYGISYKISQAYAREVSKWQEIKPEDKDALREFALFLQECGNAMEGKDHLQELNHYSNLKLLVTKLPFKLRERWRRRSHEIIKERPVSFSDFATFVQKEEDVVSNEVFGDLNNREKSQGSSSKQKYGPRRGSSLAVARATDNAEAESPGDCLYCAKTNHCLSDCRVLGAKLMDERLRYIKGQGLCFGCLKATSHLARDCRQRAECKRCQRSHPTVLHRDAETVHKKTAAVGRVLRTKCSWEGVPPIIPVKVRSKTTNITVETYAFLDSGSDVVFCTESLKDQLKTSGRKTKLTLNTINDTKAVQSEVLDDLEVMNLTGENVIPIATAYTQERIPASKDNIISTEDLKAWPHLKDVDVPKIDANIGLLIGNNVPKAVEPWQVINSIDGGPYAIRTVLGWSVNGPLRGASDDKNVNRITLEQQLTEYFNNDFSETREDKKEMSVEDKRFMNIVSKGTNKNNGHYQVPLPFKNGRPKLPNNKQVALQRAQHLRRKIMRNESFQQEYTRFMEKIIDKGYAEKVPTEQLQAKDGQVWYVPHHGVYHPQKGKIRVVFDCAASYAGTSLNKELLQGPDLTNTLLGVLTRFRQEPVALMADIEAMFSQVKVPSEDRDYQRFMWWPEGDINEMLEEYRMTVHVFGATSSPSCANYALKRIAEDCKGQYNEEVLKALKEDFYVDDLLKAMPTEKQGQCFANEMREACATGGFRLTKWVSNSREVLKTVPTAEMSEEVKDLDLDLDKMPVERTLGMLWNVQTDMLGFRNVDKDKPATKRGILSTVSSMYDPLGLIAPATLHPKLILQDLCREKKTWDERIPEKHVKSWQKWEAELPLLSRRFEVDRCVKPVGFGDPTSVQLHHFADASESGYGTASYIRMENQDGRVHCALLMGKARVAPLKKVTIPRLELNAAVVAVRVDSMLKRELDLKVDRTHFWTDSTTVLRYINNETTRFHTFVANRLAAIRTASNAEQWHYVESSLNPADDASRGQSIEDFIDNSRWVNGPQFLWGPKSEWPQLPEGLQEPPQRDPEVKVNAIQTEEPMQSKNPMDALIAHYSSWYRLKKAVAWIAKVKQALKQKSKSPGKTTCQRLSTGDLARAELEIVRQVQRSHYSKEIVSLQRSKGSVKSCSSIFQLNPKLDEEGILRVGGRLRQATLSEEMKHPMMLPKRSRVSELVIQEIHEDNGHLGRNYVTSKVRERYWIPQVNSLIRQVIGKCVTCRRHHGKTGEQKMADLPSFRVIPENPPFTNVGVDYFGPFEVKRGRSIVKRYGVIFTCTTTRAVHLEKAESLDTDSCINALRRFIARRGQVRLIISDNGTNLVGAKAELKREGKKWNTSKMHESMLKKGIEWKFNPPSGSHFGGVWERQIRTVRQVLYAVSKGHQLDDEGLGTLFCEVEYIINSRPITTANMEANDLEPLTPNHLLTLKSKTDLPPNLTEKGDQYARRRWKQIQYIADLFWKRWVKEYLPTLQGRQKWGKQRRNFAVGDLVLLKDENNPRGQWPLVENDLIVLHESESVGMSTSFRWHHFHLHQGDQVFVNLNVTNRALGITSLMSDGFVLDLTPPELIYLRDGLDPDKDARYSASTTELTANWMFIDEETGVDYLELQVYQKHGGTRSPIGQSVTLDGGSQNWTSTQPLTLNIGALYTVRVHAINAAGLTAVHETDGVLIDPTPPEVLFVHAGVLSGMDEELTNGFVVIANTGILAASWLGLDGESGIDGFWIGLGTTAGGDDVVGFYDVGEVTDIVLTDLTLDLFENGSPIYYVSVRAQNGAGAFSTTITSSPIKVVAADVSGIVFDGAGSKELSEMASTAIDIDFQLETTTASLHFEGFESAQHGIAAYEWGIGTNPGSDDVQPFTDMGIVSLEEPSGSGIAQILLPLSADNHYFSSVRAITGAGNILESTSDGFGVDQSAPSVSIISVGEEDEDEEQQKQETVYQSANVGSLSAEWTVGDNESSIAGAWFAIGSSPVSADVYNSTNTNKRTSLPAGLLTPSTDGTPNIMTVSAINKVGLVASDVSPPVVFDATPPEHVDDMACPQHISGEVPFTCSWDSINDQESGIQHYIVSVGVSEGDDSVVNSTTVYPPTSRISVSGLNESFLQQGTTLYTTVTAVNGANLHSTSYSDAIHVDTTPPVPGIVVEVNDNNATFSGDLAAEVCNTKEECLSMDAICQMSLDHIHVAWEPFHDPETDIVRYEAAIGTASGKRDLQDFTEVPSGTTSYVFTHLDLMRVAQVYATVRGYNGAGQFALALSDGVFISRISAGLQPLGQQFVYDGNQPDTDMDFQDSSEQLSARWSFGDPCPMVKYDWSIHRMDGVVIQPFTTLPGDQSFGDNSNIKAKDGESFYVVVRGTNQLGDDFVLRSDGISIRKEPLIPGQVRDGPVLGLDQNFQLSITTLSANWDQFGIDREVAEVLDGNERNDLGDNEHQTIDHYEVAVGSDRRYASTRSNIVPFTNVGKNRTVTLDDLPLTPRATYYVTVRGYSVTTSTTDVTSNGIQVGVGSEVISQGNVNVQRYISSTSTMTFSWDGFEFSLPHQFDESGTLTSAYASLFDVHPFTNVDKDTLVDLTDMTLEHKGTYYLTVMASDESLQCDVVSSPVTVDITPPETGQVQVGPFANLPVQFTDRSDEVTVLWEDFLDEESGILQYDITLLGPVQCGNTPDDTPQLTDPVTLHANYSSYTFVDLFLEESMVYFVQLKAINHATGFSTVTSSPVLIDKRDPIAGDVIDGDTFQRDVSHQSSTSFLHGSFTLFHGQEYQCSYNHHALDEPTSEWSPVTAQGVWGTSIEASRIKFVPEQLSYSESNGLTVTMVRDVRAERMISGGYMTVLNHEGPGVFQVDMVAAGSELDSVTSLVFWDGPAGVVGGFEMPEEPDEDSNFTTSAPTTTAAPTENPWQIVSDDSDEISDENAVLRTLPYTGIGMDIFHEVTTEGPTKYYALLWSRFQDDPSALQYEKIELGFDASEAWHTYRLKYTVDRTDATQELWGIELHIDGQYFTTITGIPPVSLSTKLILAVRSKQGAVAEFHDVFNPPTVRAYFKNLRTPPSADMLCRYGTPFQDGSTTILKLYAGVGTSKGEDDVKTFFEVEDLCTPCMDDCSTYSCDMNCTVDDTTLHHVLITNLHLSTHMMITQDNATISVPALYYVTIKAVSGSGRFALSSSDGVYIDATPPVFESLYHVDLAWSKDEQSDFQGSNSTIAVRWEAYDIESQVVEYFWAIGSAPLSTDIQDFVSVGLSTNASNSDLEGSLEPLHTYYATVMAVNGAGLNTTMSTTGVTFLEESPSSENVTIRVKCEEQNDGSKVDVSVCPGIKSSVEVSWPDFDKREGITGYYFSIGSTEVLEDIIPETQVGYNESGTVLVKDGQILINGLVVANISDLQNLQSQDQSTPKVNKFNMEPGRQPPVAGNHLLQATTCCRQPPVAGNHLLQATTCCRQPPVAGNHLQSQATLKQSREGDVVAKATNSSKVSVTLSSSSSTKSVRTNVNQRVVIVADGVPPGDGLVAGMLSKHDVEEEYISGASLTFTPFIVDPQTTKNDSERNLNGRLRDFEESFFISLLHDKPLTGPLEITIPINPDLIPEGTLPVLLFWSTERQQWMDASRTCLNSENNMEYDWEQNLLHVNVCSTHPTSKTSGDSVRRRRSSEEEFFTGSTQFAEFSVDSDVINTPPVVTSPSAMWMYEDAGTLRAQLLAQDAEGDELIFSLDTEEDVMGDVVLSPEGLLEYTPCLHCFGPVEISYVVQEKPTGQTAPLEVWATLTIDVRPQNDNPDLLFMRDGVNVVSDQGPNTYGPVELPVKQGNKLSIVLWLYDVDAADDLVFNVSQPQYSDVQIGPVCRKVTFLSTPCNMVNDLNVINSTCTVCKPDNLNTTGSKEVDDLSWALTRLTYISRNESFFGKDSFAIHGIDGNGGTSKILPIDVFVLQKCKNNGTCIGPAEDPECDDLQLAFGFDGYVCDCTEGFIGEFCQIGIVPCSPPTAPANGVVNPNDSTSYQDVVEFWCDPGYELVGDSAHTCHWDGSWNGTTPTCDPVPCPTLSAPANGALSPSGPHVYQDVVTFTCSEGYVVAGVSTVTCQADGTWTGSVPTCKSCHDQYNFPVDKFAIYKNRCHWFSRQKDKKRYAQAKRYCEGRGGRLVTIKTEDKQAFLEGTEYIKVKRGARRYASHFGNFWIGLDDKTDERTFKWSDRTNLGDYNNWKYAPRGHRKRDCAAIHSSDLKWVLVNCNTKKFAFICEMDDTMI</sequence>
<dbReference type="Gene3D" id="3.30.420.10">
    <property type="entry name" value="Ribonuclease H-like superfamily/Ribonuclease H"/>
    <property type="match status" value="1"/>
</dbReference>
<gene>
    <name evidence="11" type="primary">CSMD1</name>
    <name evidence="11" type="ORF">BLAG_LOCUS10269</name>
</gene>
<dbReference type="InterPro" id="IPR003961">
    <property type="entry name" value="FN3_dom"/>
</dbReference>
<feature type="compositionally biased region" description="Basic and acidic residues" evidence="5">
    <location>
        <begin position="2381"/>
        <end position="2394"/>
    </location>
</feature>
<dbReference type="InterPro" id="IPR043502">
    <property type="entry name" value="DNA/RNA_pol_sf"/>
</dbReference>
<organism evidence="11 12">
    <name type="scientific">Branchiostoma lanceolatum</name>
    <name type="common">Common lancelet</name>
    <name type="synonym">Amphioxus lanceolatum</name>
    <dbReference type="NCBI Taxonomy" id="7740"/>
    <lineage>
        <taxon>Eukaryota</taxon>
        <taxon>Metazoa</taxon>
        <taxon>Chordata</taxon>
        <taxon>Cephalochordata</taxon>
        <taxon>Leptocardii</taxon>
        <taxon>Amphioxiformes</taxon>
        <taxon>Branchiostomatidae</taxon>
        <taxon>Branchiostoma</taxon>
    </lineage>
</organism>
<evidence type="ECO:0000256" key="2">
    <source>
        <dbReference type="ARBA" id="ARBA00023157"/>
    </source>
</evidence>
<dbReference type="InterPro" id="IPR040676">
    <property type="entry name" value="DUF5641"/>
</dbReference>
<dbReference type="Pfam" id="PF00059">
    <property type="entry name" value="Lectin_C"/>
    <property type="match status" value="1"/>
</dbReference>
<dbReference type="InterPro" id="IPR001747">
    <property type="entry name" value="Vitellogenin_N"/>
</dbReference>
<evidence type="ECO:0000313" key="12">
    <source>
        <dbReference type="Proteomes" id="UP000838412"/>
    </source>
</evidence>
<dbReference type="Gene3D" id="1.20.120.20">
    <property type="entry name" value="Apolipoprotein"/>
    <property type="match status" value="1"/>
</dbReference>
<dbReference type="InterPro" id="IPR035976">
    <property type="entry name" value="Sushi/SCR/CCP_sf"/>
</dbReference>
<dbReference type="Pfam" id="PF17921">
    <property type="entry name" value="Integrase_H2C2"/>
    <property type="match status" value="1"/>
</dbReference>
<dbReference type="InterPro" id="IPR005312">
    <property type="entry name" value="DUF1759"/>
</dbReference>
<dbReference type="SMART" id="SM00473">
    <property type="entry name" value="PAN_AP"/>
    <property type="match status" value="1"/>
</dbReference>
<feature type="chain" id="PRO_5035474243" evidence="6">
    <location>
        <begin position="21"/>
        <end position="6715"/>
    </location>
</feature>
<dbReference type="InterPro" id="IPR001304">
    <property type="entry name" value="C-type_lectin-like"/>
</dbReference>
<dbReference type="PANTHER" id="PTHR47331">
    <property type="entry name" value="PHD-TYPE DOMAIN-CONTAINING PROTEIN"/>
    <property type="match status" value="1"/>
</dbReference>
<feature type="domain" description="Fibronectin type-III" evidence="8">
    <location>
        <begin position="4516"/>
        <end position="4622"/>
    </location>
</feature>
<keyword evidence="12" id="KW-1185">Reference proteome</keyword>
<dbReference type="Gene3D" id="2.10.25.10">
    <property type="entry name" value="Laminin"/>
    <property type="match status" value="1"/>
</dbReference>
<dbReference type="Gene3D" id="1.25.10.20">
    <property type="entry name" value="Vitellinogen, superhelical"/>
    <property type="match status" value="1"/>
</dbReference>
<dbReference type="GO" id="GO:0008270">
    <property type="term" value="F:zinc ion binding"/>
    <property type="evidence" value="ECO:0007669"/>
    <property type="project" value="InterPro"/>
</dbReference>
<dbReference type="SMART" id="SM00034">
    <property type="entry name" value="CLECT"/>
    <property type="match status" value="1"/>
</dbReference>
<keyword evidence="2 3" id="KW-1015">Disulfide bond</keyword>
<dbReference type="SMART" id="SM00638">
    <property type="entry name" value="LPD_N"/>
    <property type="match status" value="1"/>
</dbReference>
<dbReference type="CDD" id="cd00033">
    <property type="entry name" value="CCP"/>
    <property type="match status" value="2"/>
</dbReference>
<feature type="disulfide bond" evidence="3">
    <location>
        <begin position="6478"/>
        <end position="6505"/>
    </location>
</feature>
<feature type="compositionally biased region" description="Low complexity" evidence="5">
    <location>
        <begin position="5365"/>
        <end position="5376"/>
    </location>
</feature>
<evidence type="ECO:0000256" key="1">
    <source>
        <dbReference type="ARBA" id="ARBA00022729"/>
    </source>
</evidence>
<dbReference type="InterPro" id="IPR041588">
    <property type="entry name" value="Integrase_H2C2"/>
</dbReference>